<gene>
    <name evidence="1" type="ORF">BOX37_17410</name>
</gene>
<evidence type="ECO:0008006" key="3">
    <source>
        <dbReference type="Google" id="ProtNLM"/>
    </source>
</evidence>
<dbReference type="EMBL" id="CP018082">
    <property type="protein sequence ID" value="APE35432.1"/>
    <property type="molecule type" value="Genomic_DNA"/>
</dbReference>
<keyword evidence="2" id="KW-1185">Reference proteome</keyword>
<dbReference type="InterPro" id="IPR016031">
    <property type="entry name" value="Trp_RNA-bd_attenuator-like_dom"/>
</dbReference>
<dbReference type="AlphaFoldDB" id="A0A1J0VTQ7"/>
<name>A0A1J0VTQ7_9NOCA</name>
<dbReference type="PANTHER" id="PTHR38074">
    <property type="entry name" value="ALTERED INHERITANCE OF MITOCHONDRIA PROTEIN 24, MITOCHONDRIAL"/>
    <property type="match status" value="1"/>
</dbReference>
<accession>A0A1J0VTQ7</accession>
<dbReference type="Pfam" id="PF01987">
    <property type="entry name" value="AIM24"/>
    <property type="match status" value="1"/>
</dbReference>
<proteinExistence type="predicted"/>
<dbReference type="InterPro" id="IPR036983">
    <property type="entry name" value="AIM24_sf"/>
</dbReference>
<dbReference type="KEGG" id="nsl:BOX37_17410"/>
<dbReference type="Gene3D" id="3.60.160.10">
    <property type="entry name" value="Mitochondrial biogenesis AIM24"/>
    <property type="match status" value="1"/>
</dbReference>
<dbReference type="PANTHER" id="PTHR38074:SF1">
    <property type="entry name" value="ALTERED INHERITANCE OF MITOCHONDRIA PROTEIN 24, MITOCHONDRIAL"/>
    <property type="match status" value="1"/>
</dbReference>
<evidence type="ECO:0000313" key="2">
    <source>
        <dbReference type="Proteomes" id="UP000183810"/>
    </source>
</evidence>
<sequence>MRSDIFHANNSAQPATQLGLTLQHSRCVKACVNGEVYARQGSMIGYRGQFAFEVKGQGLGNLVKRFATGEGVPLMSCRGQGEIWFAHHASECFLIDLDPGDALSINGKHILAYEPSLGYEIQMVSGAGAFVGGGLFNCVFQGQGRLAITSHGQPIVIPVNPQQPVFADSDALIGWSSGLQTSIVRTQSFGSMLRGGSGEVAQVRFDGAGFVILQPSESNFGATASR</sequence>
<dbReference type="OrthoDB" id="6048299at2"/>
<dbReference type="InterPro" id="IPR002838">
    <property type="entry name" value="AIM24"/>
</dbReference>
<reference evidence="1" key="1">
    <citation type="submission" date="2016-11" db="EMBL/GenBank/DDBJ databases">
        <authorList>
            <person name="Jaros S."/>
            <person name="Januszkiewicz K."/>
            <person name="Wedrychowicz H."/>
        </authorList>
    </citation>
    <scope>NUCLEOTIDE SEQUENCE [LARGE SCALE GENOMIC DNA]</scope>
    <source>
        <strain evidence="1">Y48</strain>
    </source>
</reference>
<organism evidence="1 2">
    <name type="scientific">Nocardia mangyaensis</name>
    <dbReference type="NCBI Taxonomy" id="2213200"/>
    <lineage>
        <taxon>Bacteria</taxon>
        <taxon>Bacillati</taxon>
        <taxon>Actinomycetota</taxon>
        <taxon>Actinomycetes</taxon>
        <taxon>Mycobacteriales</taxon>
        <taxon>Nocardiaceae</taxon>
        <taxon>Nocardia</taxon>
    </lineage>
</organism>
<evidence type="ECO:0000313" key="1">
    <source>
        <dbReference type="EMBL" id="APE35432.1"/>
    </source>
</evidence>
<protein>
    <recommendedName>
        <fullName evidence="3">AIM24 family protein</fullName>
    </recommendedName>
</protein>
<dbReference type="SUPFAM" id="SSF51219">
    <property type="entry name" value="TRAP-like"/>
    <property type="match status" value="1"/>
</dbReference>
<dbReference type="RefSeq" id="WP_071928621.1">
    <property type="nucleotide sequence ID" value="NZ_CP018082.1"/>
</dbReference>
<dbReference type="Proteomes" id="UP000183810">
    <property type="component" value="Chromosome"/>
</dbReference>